<dbReference type="Pfam" id="PF10536">
    <property type="entry name" value="PMD"/>
    <property type="match status" value="1"/>
</dbReference>
<dbReference type="AlphaFoldDB" id="A0A7J9LLM5"/>
<evidence type="ECO:0000259" key="2">
    <source>
        <dbReference type="Pfam" id="PF10536"/>
    </source>
</evidence>
<feature type="region of interest" description="Disordered" evidence="1">
    <location>
        <begin position="327"/>
        <end position="363"/>
    </location>
</feature>
<keyword evidence="4" id="KW-1185">Reference proteome</keyword>
<dbReference type="GO" id="GO:0010073">
    <property type="term" value="P:meristem maintenance"/>
    <property type="evidence" value="ECO:0007669"/>
    <property type="project" value="InterPro"/>
</dbReference>
<dbReference type="OrthoDB" id="960611at2759"/>
<dbReference type="PANTHER" id="PTHR46033">
    <property type="entry name" value="PROTEIN MAIN-LIKE 2"/>
    <property type="match status" value="1"/>
</dbReference>
<feature type="compositionally biased region" description="Polar residues" evidence="1">
    <location>
        <begin position="336"/>
        <end position="348"/>
    </location>
</feature>
<dbReference type="InterPro" id="IPR019557">
    <property type="entry name" value="AminoTfrase-like_pln_mobile"/>
</dbReference>
<feature type="non-terminal residue" evidence="3">
    <location>
        <position position="1"/>
    </location>
</feature>
<evidence type="ECO:0000313" key="4">
    <source>
        <dbReference type="Proteomes" id="UP000593576"/>
    </source>
</evidence>
<comment type="caution">
    <text evidence="3">The sequence shown here is derived from an EMBL/GenBank/DDBJ whole genome shotgun (WGS) entry which is preliminary data.</text>
</comment>
<proteinExistence type="predicted"/>
<evidence type="ECO:0000313" key="3">
    <source>
        <dbReference type="EMBL" id="MBA0859624.1"/>
    </source>
</evidence>
<evidence type="ECO:0000256" key="1">
    <source>
        <dbReference type="SAM" id="MobiDB-lite"/>
    </source>
</evidence>
<organism evidence="3 4">
    <name type="scientific">Gossypium schwendimanii</name>
    <name type="common">Cotton</name>
    <dbReference type="NCBI Taxonomy" id="34291"/>
    <lineage>
        <taxon>Eukaryota</taxon>
        <taxon>Viridiplantae</taxon>
        <taxon>Streptophyta</taxon>
        <taxon>Embryophyta</taxon>
        <taxon>Tracheophyta</taxon>
        <taxon>Spermatophyta</taxon>
        <taxon>Magnoliopsida</taxon>
        <taxon>eudicotyledons</taxon>
        <taxon>Gunneridae</taxon>
        <taxon>Pentapetalae</taxon>
        <taxon>rosids</taxon>
        <taxon>malvids</taxon>
        <taxon>Malvales</taxon>
        <taxon>Malvaceae</taxon>
        <taxon>Malvoideae</taxon>
        <taxon>Gossypium</taxon>
    </lineage>
</organism>
<name>A0A7J9LLM5_GOSSC</name>
<feature type="domain" description="Aminotransferase-like plant mobile" evidence="2">
    <location>
        <begin position="23"/>
        <end position="67"/>
    </location>
</feature>
<accession>A0A7J9LLM5</accession>
<sequence length="363" mass="42090">SSITTDRYLREALFLHVALVGRQCKLDPKIISALVERWRPKTHTFHLSYGDCTITLEDVHLQLGYPWTEDSTEEEREQYAQVYILQIIEGDMWGDAIRKKSKLVISFYYYNYGLSTALHFYVLEWNHAPSHVGLPTKFEDIWLLLDQRSEADVPLVVYATIEMHEADRVLRQFRFQQSIHVAPQDLDDLHRIDLRQSDTNWSIHGKPYLYGKKRGDASEPHISRSRQGTLNLMGDKVGPSSVPMQELTPTTLALMPTPPPFNMYHLILFYIKLNCWSSIPNTIHARAISFPDGDDAYNDVRPFMHEASTEIPLIFVLSQPPIYRPKDARWQPLIKESTSTEGKPQQRQPHSEAKPRRNPARNR</sequence>
<dbReference type="Proteomes" id="UP000593576">
    <property type="component" value="Unassembled WGS sequence"/>
</dbReference>
<dbReference type="PANTHER" id="PTHR46033:SF8">
    <property type="entry name" value="PROTEIN MAINTENANCE OF MERISTEMS-LIKE"/>
    <property type="match status" value="1"/>
</dbReference>
<dbReference type="InterPro" id="IPR044824">
    <property type="entry name" value="MAIN-like"/>
</dbReference>
<gene>
    <name evidence="3" type="ORF">Goshw_008908</name>
</gene>
<protein>
    <recommendedName>
        <fullName evidence="2">Aminotransferase-like plant mobile domain-containing protein</fullName>
    </recommendedName>
</protein>
<dbReference type="EMBL" id="JABFAF010000007">
    <property type="protein sequence ID" value="MBA0859624.1"/>
    <property type="molecule type" value="Genomic_DNA"/>
</dbReference>
<reference evidence="3 4" key="1">
    <citation type="journal article" date="2019" name="Genome Biol. Evol.">
        <title>Insights into the evolution of the New World diploid cottons (Gossypium, subgenus Houzingenia) based on genome sequencing.</title>
        <authorList>
            <person name="Grover C.E."/>
            <person name="Arick M.A. 2nd"/>
            <person name="Thrash A."/>
            <person name="Conover J.L."/>
            <person name="Sanders W.S."/>
            <person name="Peterson D.G."/>
            <person name="Frelichowski J.E."/>
            <person name="Scheffler J.A."/>
            <person name="Scheffler B.E."/>
            <person name="Wendel J.F."/>
        </authorList>
    </citation>
    <scope>NUCLEOTIDE SEQUENCE [LARGE SCALE GENOMIC DNA]</scope>
    <source>
        <strain evidence="3">1</strain>
        <tissue evidence="3">Leaf</tissue>
    </source>
</reference>